<protein>
    <recommendedName>
        <fullName evidence="8 10">Protein GrpE</fullName>
    </recommendedName>
    <alternativeName>
        <fullName evidence="9 10">HSP-70 cofactor</fullName>
    </alternativeName>
</protein>
<dbReference type="GO" id="GO:0042803">
    <property type="term" value="F:protein homodimerization activity"/>
    <property type="evidence" value="ECO:0007669"/>
    <property type="project" value="InterPro"/>
</dbReference>
<dbReference type="InterPro" id="IPR013805">
    <property type="entry name" value="GrpE_CC"/>
</dbReference>
<evidence type="ECO:0000256" key="8">
    <source>
        <dbReference type="ARBA" id="ARBA00072274"/>
    </source>
</evidence>
<comment type="function">
    <text evidence="7 10 11">Participates actively in the response to hyperosmotic and heat shock by preventing the aggregation of stress-denatured proteins, in association with DnaK and GrpE. It is the nucleotide exchange factor for DnaK and may function as a thermosensor. Unfolded proteins bind initially to DnaJ; upon interaction with the DnaJ-bound protein, DnaK hydrolyzes its bound ATP, resulting in the formation of a stable complex. GrpE releases ADP from DnaK; ATP binding to DnaK triggers the release of the substrate protein, thus completing the reaction cycle. Several rounds of ATP-dependent interactions between DnaJ, DnaK and GrpE are required for fully efficient folding.</text>
</comment>
<dbReference type="Gene3D" id="2.30.22.10">
    <property type="entry name" value="Head domain of nucleotide exchange factor GrpE"/>
    <property type="match status" value="1"/>
</dbReference>
<reference evidence="14" key="1">
    <citation type="submission" date="2018-01" db="EMBL/GenBank/DDBJ databases">
        <authorList>
            <person name="Clerissi C."/>
        </authorList>
    </citation>
    <scope>NUCLEOTIDE SEQUENCE</scope>
    <source>
        <strain evidence="14">Cupriavidus sp. LMG 19464</strain>
    </source>
</reference>
<dbReference type="CDD" id="cd00446">
    <property type="entry name" value="GrpE"/>
    <property type="match status" value="1"/>
</dbReference>
<proteinExistence type="inferred from homology"/>
<evidence type="ECO:0000256" key="1">
    <source>
        <dbReference type="ARBA" id="ARBA00004496"/>
    </source>
</evidence>
<dbReference type="PROSITE" id="PS01071">
    <property type="entry name" value="GRPE"/>
    <property type="match status" value="1"/>
</dbReference>
<evidence type="ECO:0000256" key="13">
    <source>
        <dbReference type="SAM" id="MobiDB-lite"/>
    </source>
</evidence>
<organism evidence="14">
    <name type="scientific">Cupriavidus taiwanensis</name>
    <dbReference type="NCBI Taxonomy" id="164546"/>
    <lineage>
        <taxon>Bacteria</taxon>
        <taxon>Pseudomonadati</taxon>
        <taxon>Pseudomonadota</taxon>
        <taxon>Betaproteobacteria</taxon>
        <taxon>Burkholderiales</taxon>
        <taxon>Burkholderiaceae</taxon>
        <taxon>Cupriavidus</taxon>
    </lineage>
</organism>
<dbReference type="GO" id="GO:0005829">
    <property type="term" value="C:cytosol"/>
    <property type="evidence" value="ECO:0007669"/>
    <property type="project" value="TreeGrafter"/>
</dbReference>
<dbReference type="FunFam" id="2.30.22.10:FF:000001">
    <property type="entry name" value="Protein GrpE"/>
    <property type="match status" value="1"/>
</dbReference>
<dbReference type="HAMAP" id="MF_01151">
    <property type="entry name" value="GrpE"/>
    <property type="match status" value="1"/>
</dbReference>
<dbReference type="NCBIfam" id="NF010737">
    <property type="entry name" value="PRK14139.1"/>
    <property type="match status" value="1"/>
</dbReference>
<evidence type="ECO:0000256" key="3">
    <source>
        <dbReference type="ARBA" id="ARBA00011738"/>
    </source>
</evidence>
<dbReference type="GO" id="GO:0000774">
    <property type="term" value="F:adenyl-nucleotide exchange factor activity"/>
    <property type="evidence" value="ECO:0007669"/>
    <property type="project" value="InterPro"/>
</dbReference>
<evidence type="ECO:0000256" key="12">
    <source>
        <dbReference type="RuleBase" id="RU004478"/>
    </source>
</evidence>
<dbReference type="GO" id="GO:0051082">
    <property type="term" value="F:unfolded protein binding"/>
    <property type="evidence" value="ECO:0007669"/>
    <property type="project" value="TreeGrafter"/>
</dbReference>
<evidence type="ECO:0000256" key="5">
    <source>
        <dbReference type="ARBA" id="ARBA00023016"/>
    </source>
</evidence>
<comment type="similarity">
    <text evidence="2 10 12">Belongs to the GrpE family.</text>
</comment>
<dbReference type="NCBIfam" id="NF010738">
    <property type="entry name" value="PRK14140.1"/>
    <property type="match status" value="1"/>
</dbReference>
<dbReference type="Pfam" id="PF01025">
    <property type="entry name" value="GrpE"/>
    <property type="match status" value="1"/>
</dbReference>
<evidence type="ECO:0000313" key="14">
    <source>
        <dbReference type="EMBL" id="SOY42881.1"/>
    </source>
</evidence>
<feature type="compositionally biased region" description="Low complexity" evidence="13">
    <location>
        <begin position="24"/>
        <end position="46"/>
    </location>
</feature>
<dbReference type="SUPFAM" id="SSF58014">
    <property type="entry name" value="Coiled-coil domain of nucleotide exchange factor GrpE"/>
    <property type="match status" value="1"/>
</dbReference>
<dbReference type="NCBIfam" id="NF010748">
    <property type="entry name" value="PRK14150.1"/>
    <property type="match status" value="1"/>
</dbReference>
<dbReference type="EMBL" id="OFSQ01000002">
    <property type="protein sequence ID" value="SOY42881.1"/>
    <property type="molecule type" value="Genomic_DNA"/>
</dbReference>
<accession>A0A375BF95</accession>
<evidence type="ECO:0000256" key="11">
    <source>
        <dbReference type="RuleBase" id="RU000639"/>
    </source>
</evidence>
<evidence type="ECO:0000256" key="6">
    <source>
        <dbReference type="ARBA" id="ARBA00023186"/>
    </source>
</evidence>
<dbReference type="Gene3D" id="3.90.20.20">
    <property type="match status" value="1"/>
</dbReference>
<comment type="subcellular location">
    <subcellularLocation>
        <location evidence="1 10">Cytoplasm</location>
    </subcellularLocation>
</comment>
<evidence type="ECO:0000256" key="9">
    <source>
        <dbReference type="ARBA" id="ARBA00076414"/>
    </source>
</evidence>
<dbReference type="PRINTS" id="PR00773">
    <property type="entry name" value="GRPEPROTEIN"/>
</dbReference>
<dbReference type="PANTHER" id="PTHR21237">
    <property type="entry name" value="GRPE PROTEIN"/>
    <property type="match status" value="1"/>
</dbReference>
<dbReference type="SUPFAM" id="SSF51064">
    <property type="entry name" value="Head domain of nucleotide exchange factor GrpE"/>
    <property type="match status" value="1"/>
</dbReference>
<keyword evidence="6 10" id="KW-0143">Chaperone</keyword>
<comment type="subunit">
    <text evidence="3 10">Homodimer.</text>
</comment>
<evidence type="ECO:0000256" key="10">
    <source>
        <dbReference type="HAMAP-Rule" id="MF_01151"/>
    </source>
</evidence>
<keyword evidence="4 10" id="KW-0963">Cytoplasm</keyword>
<sequence>MAGRDTALIRIDMEEQKQTPSNQTATPAGDEAATAASASPETGAPETAAVDDVAAQLAALEAKASEHYDLYMRAVAEGENIRRRAQEDVAKAHKFAIENFADNLLPVMDSLQAALADGSGDIAKLREGVELTARQLAAAFERGKIVELNPVGEKFDPHRHQAISMVPAEQEPNTVVSVLQRGYTIADRVLRPALVTVAAPK</sequence>
<dbReference type="InterPro" id="IPR009012">
    <property type="entry name" value="GrpE_head"/>
</dbReference>
<dbReference type="GO" id="GO:0006457">
    <property type="term" value="P:protein folding"/>
    <property type="evidence" value="ECO:0007669"/>
    <property type="project" value="InterPro"/>
</dbReference>
<gene>
    <name evidence="10 14" type="primary">grpE</name>
    <name evidence="14" type="ORF">CBM2587_A100048</name>
</gene>
<dbReference type="GO" id="GO:0051087">
    <property type="term" value="F:protein-folding chaperone binding"/>
    <property type="evidence" value="ECO:0007669"/>
    <property type="project" value="InterPro"/>
</dbReference>
<evidence type="ECO:0000256" key="4">
    <source>
        <dbReference type="ARBA" id="ARBA00022490"/>
    </source>
</evidence>
<name>A0A375BF95_9BURK</name>
<dbReference type="Proteomes" id="UP000256780">
    <property type="component" value="Chromosome CBM2587_a"/>
</dbReference>
<feature type="region of interest" description="Disordered" evidence="13">
    <location>
        <begin position="1"/>
        <end position="46"/>
    </location>
</feature>
<comment type="caution">
    <text evidence="14">The sequence shown here is derived from an EMBL/GenBank/DDBJ whole genome shotgun (WGS) entry which is preliminary data.</text>
</comment>
<dbReference type="PANTHER" id="PTHR21237:SF23">
    <property type="entry name" value="GRPE PROTEIN HOMOLOG, MITOCHONDRIAL"/>
    <property type="match status" value="1"/>
</dbReference>
<dbReference type="AlphaFoldDB" id="A0A375BF95"/>
<keyword evidence="5 10" id="KW-0346">Stress response</keyword>
<evidence type="ECO:0000256" key="2">
    <source>
        <dbReference type="ARBA" id="ARBA00009054"/>
    </source>
</evidence>
<evidence type="ECO:0000256" key="7">
    <source>
        <dbReference type="ARBA" id="ARBA00053401"/>
    </source>
</evidence>
<dbReference type="InterPro" id="IPR000740">
    <property type="entry name" value="GrpE"/>
</dbReference>